<proteinExistence type="predicted"/>
<dbReference type="RefSeq" id="WP_344830779.1">
    <property type="nucleotide sequence ID" value="NZ_BAAAUV010000009.1"/>
</dbReference>
<sequence>MGALNDHASGDLTLGPLVAPDEATGGLLPVLAPLRPLLPPLRPGAALSLAGSASLGLALVAGAKDWTAVVGVPEFGVVAAQAMGADLERLLLVDEPGPRWAEVVAALAEAVRLILLRPPAQPSPTLVRRLTALTRKHGCVLAVAGDWPGATARLTTGSASWQGLSNGHGQLVSRRLQVTSTGRSLGAGRSAWLLCPDARGRLAEAPSPARHLEVVA</sequence>
<comment type="caution">
    <text evidence="1">The sequence shown here is derived from an EMBL/GenBank/DDBJ whole genome shotgun (WGS) entry which is preliminary data.</text>
</comment>
<gene>
    <name evidence="1" type="ORF">GCM10010468_41620</name>
</gene>
<protein>
    <recommendedName>
        <fullName evidence="3">Protein RecA</fullName>
    </recommendedName>
</protein>
<keyword evidence="2" id="KW-1185">Reference proteome</keyword>
<dbReference type="Proteomes" id="UP001501237">
    <property type="component" value="Unassembled WGS sequence"/>
</dbReference>
<name>A0ABP6QCA9_9ACTN</name>
<reference evidence="2" key="1">
    <citation type="journal article" date="2019" name="Int. J. Syst. Evol. Microbiol.">
        <title>The Global Catalogue of Microorganisms (GCM) 10K type strain sequencing project: providing services to taxonomists for standard genome sequencing and annotation.</title>
        <authorList>
            <consortium name="The Broad Institute Genomics Platform"/>
            <consortium name="The Broad Institute Genome Sequencing Center for Infectious Disease"/>
            <person name="Wu L."/>
            <person name="Ma J."/>
        </authorList>
    </citation>
    <scope>NUCLEOTIDE SEQUENCE [LARGE SCALE GENOMIC DNA]</scope>
    <source>
        <strain evidence="2">JCM 9377</strain>
    </source>
</reference>
<organism evidence="1 2">
    <name type="scientific">Actinocorallia longicatena</name>
    <dbReference type="NCBI Taxonomy" id="111803"/>
    <lineage>
        <taxon>Bacteria</taxon>
        <taxon>Bacillati</taxon>
        <taxon>Actinomycetota</taxon>
        <taxon>Actinomycetes</taxon>
        <taxon>Streptosporangiales</taxon>
        <taxon>Thermomonosporaceae</taxon>
        <taxon>Actinocorallia</taxon>
    </lineage>
</organism>
<evidence type="ECO:0000313" key="1">
    <source>
        <dbReference type="EMBL" id="GAA3218240.1"/>
    </source>
</evidence>
<evidence type="ECO:0000313" key="2">
    <source>
        <dbReference type="Proteomes" id="UP001501237"/>
    </source>
</evidence>
<evidence type="ECO:0008006" key="3">
    <source>
        <dbReference type="Google" id="ProtNLM"/>
    </source>
</evidence>
<dbReference type="EMBL" id="BAAAUV010000009">
    <property type="protein sequence ID" value="GAA3218240.1"/>
    <property type="molecule type" value="Genomic_DNA"/>
</dbReference>
<accession>A0ABP6QCA9</accession>